<reference evidence="3 4" key="1">
    <citation type="journal article" date="2013" name="Plant Cell">
        <title>The transition from a phytopathogenic smut ancestor to an anamorphic biocontrol agent deciphered by comparative whole-genome analysis.</title>
        <authorList>
            <person name="Lefebvre F."/>
            <person name="Joly D.L."/>
            <person name="Labbe C."/>
            <person name="Teichmann B."/>
            <person name="Linning R."/>
            <person name="Belzile F."/>
            <person name="Bakkeren G."/>
            <person name="Belanger R.R."/>
        </authorList>
    </citation>
    <scope>NUCLEOTIDE SEQUENCE [LARGE SCALE GENOMIC DNA]</scope>
    <source>
        <strain evidence="3 4">PF-1</strain>
    </source>
</reference>
<evidence type="ECO:0000256" key="1">
    <source>
        <dbReference type="SAM" id="Coils"/>
    </source>
</evidence>
<feature type="region of interest" description="Disordered" evidence="2">
    <location>
        <begin position="647"/>
        <end position="667"/>
    </location>
</feature>
<evidence type="ECO:0000313" key="4">
    <source>
        <dbReference type="Proteomes" id="UP000053664"/>
    </source>
</evidence>
<feature type="compositionally biased region" description="Polar residues" evidence="2">
    <location>
        <begin position="876"/>
        <end position="885"/>
    </location>
</feature>
<feature type="compositionally biased region" description="Polar residues" evidence="2">
    <location>
        <begin position="1031"/>
        <end position="1048"/>
    </location>
</feature>
<feature type="region of interest" description="Disordered" evidence="2">
    <location>
        <begin position="402"/>
        <end position="524"/>
    </location>
</feature>
<dbReference type="EMBL" id="KE361647">
    <property type="protein sequence ID" value="EPQ26156.1"/>
    <property type="molecule type" value="Genomic_DNA"/>
</dbReference>
<protein>
    <submittedName>
        <fullName evidence="3">Uncharacterized protein</fullName>
    </submittedName>
</protein>
<dbReference type="HOGENOM" id="CLU_004954_0_0_1"/>
<keyword evidence="1" id="KW-0175">Coiled coil</keyword>
<dbReference type="OrthoDB" id="3366858at2759"/>
<feature type="compositionally biased region" description="Gly residues" evidence="2">
    <location>
        <begin position="115"/>
        <end position="133"/>
    </location>
</feature>
<dbReference type="RefSeq" id="XP_007882096.1">
    <property type="nucleotide sequence ID" value="XM_007883905.1"/>
</dbReference>
<dbReference type="eggNOG" id="ENOG502RBI3">
    <property type="taxonomic scope" value="Eukaryota"/>
</dbReference>
<feature type="region of interest" description="Disordered" evidence="2">
    <location>
        <begin position="1020"/>
        <end position="1068"/>
    </location>
</feature>
<organism evidence="3 4">
    <name type="scientific">Pseudozyma flocculosa PF-1</name>
    <dbReference type="NCBI Taxonomy" id="1277687"/>
    <lineage>
        <taxon>Eukaryota</taxon>
        <taxon>Fungi</taxon>
        <taxon>Dikarya</taxon>
        <taxon>Basidiomycota</taxon>
        <taxon>Ustilaginomycotina</taxon>
        <taxon>Ustilaginomycetes</taxon>
        <taxon>Ustilaginales</taxon>
        <taxon>Ustilaginaceae</taxon>
        <taxon>Pseudozyma</taxon>
    </lineage>
</organism>
<feature type="region of interest" description="Disordered" evidence="2">
    <location>
        <begin position="1090"/>
        <end position="1167"/>
    </location>
</feature>
<gene>
    <name evidence="3" type="ORF">PFL1_06364</name>
</gene>
<feature type="compositionally biased region" description="Polar residues" evidence="2">
    <location>
        <begin position="199"/>
        <end position="214"/>
    </location>
</feature>
<dbReference type="KEGG" id="pfp:PFL1_06364"/>
<feature type="compositionally biased region" description="Basic and acidic residues" evidence="2">
    <location>
        <begin position="816"/>
        <end position="827"/>
    </location>
</feature>
<feature type="region of interest" description="Disordered" evidence="2">
    <location>
        <begin position="782"/>
        <end position="921"/>
    </location>
</feature>
<feature type="compositionally biased region" description="Acidic residues" evidence="2">
    <location>
        <begin position="429"/>
        <end position="439"/>
    </location>
</feature>
<feature type="compositionally biased region" description="Low complexity" evidence="2">
    <location>
        <begin position="286"/>
        <end position="295"/>
    </location>
</feature>
<feature type="region of interest" description="Disordered" evidence="2">
    <location>
        <begin position="24"/>
        <end position="315"/>
    </location>
</feature>
<feature type="compositionally biased region" description="Low complexity" evidence="2">
    <location>
        <begin position="1110"/>
        <end position="1121"/>
    </location>
</feature>
<feature type="compositionally biased region" description="Low complexity" evidence="2">
    <location>
        <begin position="221"/>
        <end position="243"/>
    </location>
</feature>
<dbReference type="GeneID" id="19320442"/>
<feature type="coiled-coil region" evidence="1">
    <location>
        <begin position="921"/>
        <end position="979"/>
    </location>
</feature>
<feature type="compositionally biased region" description="Low complexity" evidence="2">
    <location>
        <begin position="49"/>
        <end position="58"/>
    </location>
</feature>
<sequence length="1291" mass="137360">MLVPPQPAFLGRNSSGSKFTLKNASMTSLSSSSNGHDAYGSWSQDKRNSYSGSSQSHRGSVDADARGREAFFSNERRGSWKGSADGSSDADSRFDGALDSKGAANSRRSKSKGTGSSGGGNPGLTVGTGGSIKGLGRRLFKRSSSTNLNPASRSHSASSASTAPSSPPLTPTTPPVLPVCLPNGKKDFFGDSPNLPPVSLTSSGKPLQSLNETLGQMEPHPASSEASFRSPSSSLSRSLASSPIGRNAGLYPDSLGASSFSLTSTTAESSPASKPVTLPTLPEATASRSDARSSSSGGGGQSSMPALFEEGGDGDSDFLRAVLNFGESEGDDLGAYSGRGGRAAPLPRRSSSLFTSTDFGGAGASSSSLASFRYNGGYSTSASSSIQRRNGKLVMTEAAAKELSAGPAYRSKTLRPLHVRPGLFRRDSDDSEDSYGEDDKESKATSPISPTTPISPTSTAPPSSFKQTLSYFSSLAKNKTKPPSPPEPRGRDASAQEDAGQQQDDEEDYVVLRPGPPGLDTPSKRSLYTCTLLKVHPYLAPTLVPSLAETAGGLTKATAELRFPRSINREDALRNHTSTLGVSRSLHAAVGRTIVMRKLKKLSLPIEQEVEISWFQRKYSTESVSPETIRTALAKRQMVNPEALARPPIMTPNLSADQQGAGGVGDGDLASSRRLSGIVNLTPGQKLAAAPSDPDHNGMIVWARRPGFLQRCSVTFAEDACHPGDVVLPAAMNFAIGVGTVLPVVKGSKAKPQPISFSPRVRLLAGLPSVEEERRLRAPVPSKFRRREASQRISRAFAGEPAYRGRSRQASAGGTDDGRPSREQRPKEAHKKAPAPWLAPRNPQLLAPGASVPRSPSSSARSPSLSPNLDRDPSSRAAQTRTSTGSADSASAALAEGKEAQDGQEGDSDAESEEDVPLGQLRDFRAHRAAETERIQKLEEEIAQLRLKEQIREREELERRELEERTRRLEEERVLEVRRAREQAAMQEKAKKMLIEARERRGNTRQSVLLSAANYGAGSPLVGPQPRLAKQASNSNLTAETGPGATSDSRTRKLRHSSSLAQLSPQGVEAALRPDNGLYAVPEHAGSRASLMPPAMPAQRGSMMSLAPHAAQASTYAQQQAEAKRASLAPPSPVQPQQRQSMRASETTATLSPPRSPNAAAFNATPATVIPPARRTSMMPMAPSSPNLHVYGGGHATPMHSMSMTNLQAQAYLQQQQQLVQQQQQQQQHMHLQQHQLQQQQQLYAGHPGVSQTMRVSSRPGRNSMMPQAPLVSLYGNAIPHSASQRPGGWV</sequence>
<proteinExistence type="predicted"/>
<feature type="compositionally biased region" description="Polar residues" evidence="2">
    <location>
        <begin position="1142"/>
        <end position="1153"/>
    </location>
</feature>
<feature type="compositionally biased region" description="Polar residues" evidence="2">
    <location>
        <begin position="256"/>
        <end position="272"/>
    </location>
</feature>
<feature type="compositionally biased region" description="Pro residues" evidence="2">
    <location>
        <begin position="165"/>
        <end position="177"/>
    </location>
</feature>
<feature type="compositionally biased region" description="Polar residues" evidence="2">
    <location>
        <begin position="465"/>
        <end position="477"/>
    </location>
</feature>
<feature type="compositionally biased region" description="Low complexity" evidence="2">
    <location>
        <begin position="444"/>
        <end position="464"/>
    </location>
</feature>
<dbReference type="Proteomes" id="UP000053664">
    <property type="component" value="Unassembled WGS sequence"/>
</dbReference>
<feature type="region of interest" description="Disordered" evidence="2">
    <location>
        <begin position="328"/>
        <end position="366"/>
    </location>
</feature>
<feature type="compositionally biased region" description="Low complexity" evidence="2">
    <location>
        <begin position="847"/>
        <end position="867"/>
    </location>
</feature>
<evidence type="ECO:0000313" key="3">
    <source>
        <dbReference type="EMBL" id="EPQ26156.1"/>
    </source>
</evidence>
<feature type="compositionally biased region" description="Low complexity" evidence="2">
    <location>
        <begin position="150"/>
        <end position="164"/>
    </location>
</feature>
<feature type="compositionally biased region" description="Low complexity" evidence="2">
    <location>
        <begin position="1157"/>
        <end position="1167"/>
    </location>
</feature>
<name>A0A061H6C6_9BASI</name>
<feature type="compositionally biased region" description="Acidic residues" evidence="2">
    <location>
        <begin position="902"/>
        <end position="916"/>
    </location>
</feature>
<feature type="compositionally biased region" description="Basic and acidic residues" evidence="2">
    <location>
        <begin position="59"/>
        <end position="78"/>
    </location>
</feature>
<feature type="compositionally biased region" description="Low complexity" evidence="2">
    <location>
        <begin position="886"/>
        <end position="895"/>
    </location>
</feature>
<accession>A0A061H6C6</accession>
<evidence type="ECO:0000256" key="2">
    <source>
        <dbReference type="SAM" id="MobiDB-lite"/>
    </source>
</evidence>